<protein>
    <submittedName>
        <fullName evidence="2">Uncharacterized protein</fullName>
    </submittedName>
</protein>
<dbReference type="PANTHER" id="PTHR22973">
    <property type="entry name" value="LD35087P"/>
    <property type="match status" value="1"/>
</dbReference>
<dbReference type="SUPFAM" id="SSF101576">
    <property type="entry name" value="Supernatant protein factor (SPF), C-terminal domain"/>
    <property type="match status" value="1"/>
</dbReference>
<dbReference type="OrthoDB" id="5839451at2759"/>
<dbReference type="InterPro" id="IPR014352">
    <property type="entry name" value="FERM/acyl-CoA-bd_prot_sf"/>
</dbReference>
<dbReference type="PROSITE" id="PS51228">
    <property type="entry name" value="ACB_2"/>
    <property type="match status" value="1"/>
</dbReference>
<sequence>MSDLRNGLLFYSIFYRPRDGEKKVHYALLEINHWLIVQVPFVKYVVMTETVVVNNNGDGSIALSEEALVQKEFGLPIEDLYKLAIKFYRDAENSGELQVSYEERLKFLALSKQVRHGPFDDSQNDSGWFDFVGNDRTKTWRELGDLPRQQAMTSFVFLLDRVCPPFKQFVHDHVAALPKPEREERIALASVSGGTGDISEQRGVQPIDWHLVESQRKQIQDALNSQTFHQFRGYAQQQLPGQPEQQEALIRQLQEQHYQQYMAQVYAQQQMEHAAGEGKEVKKVMDPEEERKKEDDSDVSDEEPGDDLPLSSVHAQMGLFCHSNPAIAPASLWNRQDIQVFKANIKKEGSEGIIKVGHGETVTVRVPTHHEGSCIFWEFATDHYDIGFGVLFEWTVSETNQVSIHVSESDDEEDLEEEGEAAEGERPPVMGPPVGDVEGGNPMKEKRRDPNKPHQDEIIPIYRRESHEEVYAGSHVYPGQGVYLLKFDNSYSLWRSKTLYYRVYYSK</sequence>
<dbReference type="InterPro" id="IPR036598">
    <property type="entry name" value="GOLD_dom_sf"/>
</dbReference>
<dbReference type="Proteomes" id="UP000005239">
    <property type="component" value="Unassembled WGS sequence"/>
</dbReference>
<dbReference type="GO" id="GO:0000062">
    <property type="term" value="F:fatty-acyl-CoA binding"/>
    <property type="evidence" value="ECO:0007669"/>
    <property type="project" value="InterPro"/>
</dbReference>
<dbReference type="FunFam" id="2.60.120.680:FF:000011">
    <property type="entry name" value="Predicted protein"/>
    <property type="match status" value="1"/>
</dbReference>
<dbReference type="PROSITE" id="PS50866">
    <property type="entry name" value="GOLD"/>
    <property type="match status" value="1"/>
</dbReference>
<dbReference type="InterPro" id="IPR000582">
    <property type="entry name" value="Acyl-CoA-binding_protein"/>
</dbReference>
<dbReference type="GO" id="GO:0000139">
    <property type="term" value="C:Golgi membrane"/>
    <property type="evidence" value="ECO:0000318"/>
    <property type="project" value="GO_Central"/>
</dbReference>
<dbReference type="PANTHER" id="PTHR22973:SF12">
    <property type="entry name" value="LD35087P"/>
    <property type="match status" value="1"/>
</dbReference>
<dbReference type="Pfam" id="PF13897">
    <property type="entry name" value="GOLD_2"/>
    <property type="match status" value="1"/>
</dbReference>
<dbReference type="EnsemblMetazoa" id="PPA28840.1">
    <property type="protein sequence ID" value="PPA28840.1"/>
    <property type="gene ID" value="WBGene00118394"/>
</dbReference>
<dbReference type="AlphaFoldDB" id="A0A2A6CAF3"/>
<feature type="region of interest" description="Disordered" evidence="1">
    <location>
        <begin position="404"/>
        <end position="456"/>
    </location>
</feature>
<dbReference type="SUPFAM" id="SSF47027">
    <property type="entry name" value="Acyl-CoA binding protein"/>
    <property type="match status" value="1"/>
</dbReference>
<gene>
    <name evidence="2" type="primary">WBGene00118394</name>
</gene>
<feature type="compositionally biased region" description="Acidic residues" evidence="1">
    <location>
        <begin position="409"/>
        <end position="422"/>
    </location>
</feature>
<dbReference type="Pfam" id="PF00887">
    <property type="entry name" value="ACBP"/>
    <property type="match status" value="1"/>
</dbReference>
<dbReference type="InterPro" id="IPR009038">
    <property type="entry name" value="GOLD_dom"/>
</dbReference>
<dbReference type="Gene3D" id="1.20.80.10">
    <property type="match status" value="1"/>
</dbReference>
<evidence type="ECO:0000313" key="2">
    <source>
        <dbReference type="EnsemblMetazoa" id="PPA28840.1"/>
    </source>
</evidence>
<evidence type="ECO:0000256" key="1">
    <source>
        <dbReference type="SAM" id="MobiDB-lite"/>
    </source>
</evidence>
<keyword evidence="3" id="KW-1185">Reference proteome</keyword>
<feature type="compositionally biased region" description="Basic and acidic residues" evidence="1">
    <location>
        <begin position="274"/>
        <end position="295"/>
    </location>
</feature>
<reference evidence="2" key="2">
    <citation type="submission" date="2022-06" db="UniProtKB">
        <authorList>
            <consortium name="EnsemblMetazoa"/>
        </authorList>
    </citation>
    <scope>IDENTIFICATION</scope>
    <source>
        <strain evidence="2">PS312</strain>
    </source>
</reference>
<name>A0A2A6CAF3_PRIPA</name>
<organism evidence="2 3">
    <name type="scientific">Pristionchus pacificus</name>
    <name type="common">Parasitic nematode worm</name>
    <dbReference type="NCBI Taxonomy" id="54126"/>
    <lineage>
        <taxon>Eukaryota</taxon>
        <taxon>Metazoa</taxon>
        <taxon>Ecdysozoa</taxon>
        <taxon>Nematoda</taxon>
        <taxon>Chromadorea</taxon>
        <taxon>Rhabditida</taxon>
        <taxon>Rhabditina</taxon>
        <taxon>Diplogasteromorpha</taxon>
        <taxon>Diplogasteroidea</taxon>
        <taxon>Neodiplogasteridae</taxon>
        <taxon>Pristionchus</taxon>
    </lineage>
</organism>
<dbReference type="InterPro" id="IPR052269">
    <property type="entry name" value="Golgi-PI4KB_interaction"/>
</dbReference>
<accession>A0A2A6CAF3</accession>
<evidence type="ECO:0000313" key="3">
    <source>
        <dbReference type="Proteomes" id="UP000005239"/>
    </source>
</evidence>
<feature type="region of interest" description="Disordered" evidence="1">
    <location>
        <begin position="273"/>
        <end position="311"/>
    </location>
</feature>
<proteinExistence type="predicted"/>
<feature type="compositionally biased region" description="Basic and acidic residues" evidence="1">
    <location>
        <begin position="443"/>
        <end position="456"/>
    </location>
</feature>
<dbReference type="InterPro" id="IPR035984">
    <property type="entry name" value="Acyl-CoA-binding_sf"/>
</dbReference>
<feature type="compositionally biased region" description="Acidic residues" evidence="1">
    <location>
        <begin position="296"/>
        <end position="306"/>
    </location>
</feature>
<dbReference type="Gene3D" id="2.60.120.680">
    <property type="entry name" value="GOLD domain"/>
    <property type="match status" value="2"/>
</dbReference>
<reference evidence="3" key="1">
    <citation type="journal article" date="2008" name="Nat. Genet.">
        <title>The Pristionchus pacificus genome provides a unique perspective on nematode lifestyle and parasitism.</title>
        <authorList>
            <person name="Dieterich C."/>
            <person name="Clifton S.W."/>
            <person name="Schuster L.N."/>
            <person name="Chinwalla A."/>
            <person name="Delehaunty K."/>
            <person name="Dinkelacker I."/>
            <person name="Fulton L."/>
            <person name="Fulton R."/>
            <person name="Godfrey J."/>
            <person name="Minx P."/>
            <person name="Mitreva M."/>
            <person name="Roeseler W."/>
            <person name="Tian H."/>
            <person name="Witte H."/>
            <person name="Yang S.P."/>
            <person name="Wilson R.K."/>
            <person name="Sommer R.J."/>
        </authorList>
    </citation>
    <scope>NUCLEOTIDE SEQUENCE [LARGE SCALE GENOMIC DNA]</scope>
    <source>
        <strain evidence="3">PS312</strain>
    </source>
</reference>
<accession>A0A8R1ULR8</accession>